<dbReference type="PANTHER" id="PTHR23172:SF87">
    <property type="entry name" value="CHAPERONE DNAJ-DOMAIN SUPERFAMILY PROTEIN"/>
    <property type="match status" value="1"/>
</dbReference>
<dbReference type="STRING" id="59895.A0A103Y5F8"/>
<dbReference type="AlphaFoldDB" id="A0A103Y5F8"/>
<feature type="compositionally biased region" description="Basic and acidic residues" evidence="1">
    <location>
        <begin position="656"/>
        <end position="670"/>
    </location>
</feature>
<comment type="caution">
    <text evidence="2">The sequence shown here is derived from an EMBL/GenBank/DDBJ whole genome shotgun (WGS) entry which is preliminary data.</text>
</comment>
<dbReference type="Gramene" id="KVI02854">
    <property type="protein sequence ID" value="KVI02854"/>
    <property type="gene ID" value="Ccrd_018851"/>
</dbReference>
<organism evidence="2 3">
    <name type="scientific">Cynara cardunculus var. scolymus</name>
    <name type="common">Globe artichoke</name>
    <name type="synonym">Cynara scolymus</name>
    <dbReference type="NCBI Taxonomy" id="59895"/>
    <lineage>
        <taxon>Eukaryota</taxon>
        <taxon>Viridiplantae</taxon>
        <taxon>Streptophyta</taxon>
        <taxon>Embryophyta</taxon>
        <taxon>Tracheophyta</taxon>
        <taxon>Spermatophyta</taxon>
        <taxon>Magnoliopsida</taxon>
        <taxon>eudicotyledons</taxon>
        <taxon>Gunneridae</taxon>
        <taxon>Pentapetalae</taxon>
        <taxon>asterids</taxon>
        <taxon>campanulids</taxon>
        <taxon>Asterales</taxon>
        <taxon>Asteraceae</taxon>
        <taxon>Carduoideae</taxon>
        <taxon>Cardueae</taxon>
        <taxon>Carduinae</taxon>
        <taxon>Cynara</taxon>
    </lineage>
</organism>
<feature type="region of interest" description="Disordered" evidence="1">
    <location>
        <begin position="334"/>
        <end position="433"/>
    </location>
</feature>
<feature type="region of interest" description="Disordered" evidence="1">
    <location>
        <begin position="249"/>
        <end position="286"/>
    </location>
</feature>
<dbReference type="GO" id="GO:0030276">
    <property type="term" value="F:clathrin binding"/>
    <property type="evidence" value="ECO:0007669"/>
    <property type="project" value="TreeGrafter"/>
</dbReference>
<feature type="region of interest" description="Disordered" evidence="1">
    <location>
        <begin position="784"/>
        <end position="840"/>
    </location>
</feature>
<sequence length="1182" mass="132548">MKGYRDNGGGGGGGFGARNKTVYDDVFGGPPKFGATTLPPRLEDYTEIFQGFHASRGSSIPVLDLPPPSEECDDVWFDVQSSKLDYSEVFGGFNGLDFAVSYEELTPVQSESPSDESDPYASLETNQHVPNADASQLFSVKLHNEPNMEAEKDMENDSQFLDLPGSTVLDNQALPSNMENEKSFSLANNDRCASKDFGGVAEGKRLKKSLSQPLDSVCGTERYGCDVSNLVGDQKAYPVGTRPVLSVSGVSLKTQPSHLPPPSRPPPALTSKKGDTGSSNLKLKTSKSYAFERMTGDQSPPYFDVEIDASSSAAADAAAMKDAVEQAQAKLRSAKELMDRKKEGLQGRSRLRMENNVGDKKGRVNEDYERANSFGGKRMNGSIERDSTRTRLDVREESQNIKIIKDVKGSVDGERNKTEGGKPIERKTEKEHKMHLVLDETKGTVASREVTQPFENVVRRQVKDAGILEPDARSRGFKQNNKVVLESFHQTEDGKNQQEREPLVENDKTKETLDSSHREEEHLKEPTIAQKTCQPREMEKKFFVSQQHGEIKALSDADDSELYENLIEIQLKDNDMETGIKLVGANEKVVIENLLKNDNERKALGMGSDPYDWEDLDVGFHDTTEKEHERGLKETEVQDEKEAQQLVPPEIAIIQSKEEDHEEGTERIVKDPFCWEDDEKMPVNASEQWSEESDKISETVSEQEQYKKEQTPDHIEEILQEDFMQNEDKIKAEEAIEQDEKVKEKEKACAKDDNVQTLNHAAANENTDTSHGIDCNSVGNRILLNDNEREESKAGKEAVSENDGIEKEQEGIKWDDDNKRLSSNEENESTTGENSEASDVVYQADDNEILEATEDVQQDIPSERNEVTPETLFTVKNGKPRSNGHNEKVEGTVDQIHEVGEDSFSSSGLNQSDMQGVKVEVRVAGVPSSISSIESAGKIYGVNVVGQTPMGNDKRTFESKNSINFTHNHEGKRTNVHPDGRTNTTTYPQVAKEWVEAETKPLSDQVDSLRNTNNAASKVAGRSMERKDEIRNKAVSEDREKEEKLQRERELENERLRKIEEERERQIEREKDRMAVDRATLEARERAFAETRERAERAAVDRATAEFRQRALAEARERLEKACAEARERSLAEKAMEGRLRVEKATAEARERAERSVGDKFSASKSSTMRQNSLSSVSIYYF</sequence>
<feature type="region of interest" description="Disordered" evidence="1">
    <location>
        <begin position="1137"/>
        <end position="1177"/>
    </location>
</feature>
<keyword evidence="3" id="KW-1185">Reference proteome</keyword>
<dbReference type="GO" id="GO:0072583">
    <property type="term" value="P:clathrin-dependent endocytosis"/>
    <property type="evidence" value="ECO:0007669"/>
    <property type="project" value="TreeGrafter"/>
</dbReference>
<feature type="region of interest" description="Disordered" evidence="1">
    <location>
        <begin position="1"/>
        <end position="20"/>
    </location>
</feature>
<feature type="compositionally biased region" description="Low complexity" evidence="1">
    <location>
        <begin position="829"/>
        <end position="838"/>
    </location>
</feature>
<feature type="region of interest" description="Disordered" evidence="1">
    <location>
        <begin position="623"/>
        <end position="712"/>
    </location>
</feature>
<gene>
    <name evidence="2" type="ORF">Ccrd_018851</name>
</gene>
<feature type="region of interest" description="Disordered" evidence="1">
    <location>
        <begin position="485"/>
        <end position="532"/>
    </location>
</feature>
<feature type="compositionally biased region" description="Gly residues" evidence="1">
    <location>
        <begin position="1"/>
        <end position="16"/>
    </location>
</feature>
<dbReference type="GO" id="GO:0005737">
    <property type="term" value="C:cytoplasm"/>
    <property type="evidence" value="ECO:0007669"/>
    <property type="project" value="TreeGrafter"/>
</dbReference>
<feature type="compositionally biased region" description="Basic and acidic residues" evidence="1">
    <location>
        <begin position="334"/>
        <end position="370"/>
    </location>
</feature>
<reference evidence="2 3" key="1">
    <citation type="journal article" date="2016" name="Sci. Rep.">
        <title>The genome sequence of the outbreeding globe artichoke constructed de novo incorporating a phase-aware low-pass sequencing strategy of F1 progeny.</title>
        <authorList>
            <person name="Scaglione D."/>
            <person name="Reyes-Chin-Wo S."/>
            <person name="Acquadro A."/>
            <person name="Froenicke L."/>
            <person name="Portis E."/>
            <person name="Beitel C."/>
            <person name="Tirone M."/>
            <person name="Mauro R."/>
            <person name="Lo Monaco A."/>
            <person name="Mauromicale G."/>
            <person name="Faccioli P."/>
            <person name="Cattivelli L."/>
            <person name="Rieseberg L."/>
            <person name="Michelmore R."/>
            <person name="Lanteri S."/>
        </authorList>
    </citation>
    <scope>NUCLEOTIDE SEQUENCE [LARGE SCALE GENOMIC DNA]</scope>
    <source>
        <strain evidence="2">2C</strain>
    </source>
</reference>
<feature type="compositionally biased region" description="Polar residues" evidence="1">
    <location>
        <begin position="1163"/>
        <end position="1177"/>
    </location>
</feature>
<accession>A0A103Y5F8</accession>
<dbReference type="PANTHER" id="PTHR23172">
    <property type="entry name" value="AUXILIN/CYCLIN G-ASSOCIATED KINASE-RELATED"/>
    <property type="match status" value="1"/>
</dbReference>
<feature type="compositionally biased region" description="Basic and acidic residues" evidence="1">
    <location>
        <begin position="489"/>
        <end position="525"/>
    </location>
</feature>
<evidence type="ECO:0000256" key="1">
    <source>
        <dbReference type="SAM" id="MobiDB-lite"/>
    </source>
</evidence>
<feature type="compositionally biased region" description="Basic and acidic residues" evidence="1">
    <location>
        <begin position="786"/>
        <end position="823"/>
    </location>
</feature>
<name>A0A103Y5F8_CYNCS</name>
<feature type="compositionally biased region" description="Basic and acidic residues" evidence="1">
    <location>
        <begin position="1023"/>
        <end position="1050"/>
    </location>
</feature>
<feature type="compositionally biased region" description="Polar residues" evidence="1">
    <location>
        <begin position="276"/>
        <end position="286"/>
    </location>
</feature>
<feature type="compositionally biased region" description="Basic and acidic residues" evidence="1">
    <location>
        <begin position="383"/>
        <end position="433"/>
    </location>
</feature>
<feature type="region of interest" description="Disordered" evidence="1">
    <location>
        <begin position="854"/>
        <end position="889"/>
    </location>
</feature>
<feature type="compositionally biased region" description="Basic and acidic residues" evidence="1">
    <location>
        <begin position="1137"/>
        <end position="1158"/>
    </location>
</feature>
<dbReference type="OMA" id="FQGFHAS"/>
<evidence type="ECO:0008006" key="4">
    <source>
        <dbReference type="Google" id="ProtNLM"/>
    </source>
</evidence>
<dbReference type="Proteomes" id="UP000243975">
    <property type="component" value="Unassembled WGS sequence"/>
</dbReference>
<proteinExistence type="predicted"/>
<dbReference type="EMBL" id="LEKV01002623">
    <property type="protein sequence ID" value="KVI02854.1"/>
    <property type="molecule type" value="Genomic_DNA"/>
</dbReference>
<dbReference type="GO" id="GO:0031982">
    <property type="term" value="C:vesicle"/>
    <property type="evidence" value="ECO:0007669"/>
    <property type="project" value="TreeGrafter"/>
</dbReference>
<feature type="compositionally biased region" description="Basic and acidic residues" evidence="1">
    <location>
        <begin position="623"/>
        <end position="643"/>
    </location>
</feature>
<feature type="compositionally biased region" description="Pro residues" evidence="1">
    <location>
        <begin position="258"/>
        <end position="268"/>
    </location>
</feature>
<evidence type="ECO:0000313" key="3">
    <source>
        <dbReference type="Proteomes" id="UP000243975"/>
    </source>
</evidence>
<dbReference type="GO" id="GO:0072318">
    <property type="term" value="P:clathrin coat disassembly"/>
    <property type="evidence" value="ECO:0007669"/>
    <property type="project" value="TreeGrafter"/>
</dbReference>
<evidence type="ECO:0000313" key="2">
    <source>
        <dbReference type="EMBL" id="KVI02854.1"/>
    </source>
</evidence>
<feature type="region of interest" description="Disordered" evidence="1">
    <location>
        <begin position="1010"/>
        <end position="1050"/>
    </location>
</feature>
<protein>
    <recommendedName>
        <fullName evidence="4">Auxilin-like protein 1</fullName>
    </recommendedName>
</protein>